<feature type="transmembrane region" description="Helical" evidence="8">
    <location>
        <begin position="7"/>
        <end position="28"/>
    </location>
</feature>
<feature type="transmembrane region" description="Helical" evidence="8">
    <location>
        <begin position="397"/>
        <end position="417"/>
    </location>
</feature>
<protein>
    <submittedName>
        <fullName evidence="9">DUF2029 domain-containing protein</fullName>
    </submittedName>
</protein>
<proteinExistence type="inferred from homology"/>
<keyword evidence="5 8" id="KW-1133">Transmembrane helix</keyword>
<dbReference type="InterPro" id="IPR018584">
    <property type="entry name" value="GT87"/>
</dbReference>
<comment type="subcellular location">
    <subcellularLocation>
        <location evidence="1">Cell membrane</location>
        <topology evidence="1">Multi-pass membrane protein</topology>
    </subcellularLocation>
</comment>
<dbReference type="GO" id="GO:0005886">
    <property type="term" value="C:plasma membrane"/>
    <property type="evidence" value="ECO:0007669"/>
    <property type="project" value="UniProtKB-SubCell"/>
</dbReference>
<evidence type="ECO:0000256" key="4">
    <source>
        <dbReference type="ARBA" id="ARBA00022692"/>
    </source>
</evidence>
<name>A0A8J7IE18_9RHOB</name>
<dbReference type="Pfam" id="PF09594">
    <property type="entry name" value="GT87"/>
    <property type="match status" value="1"/>
</dbReference>
<comment type="similarity">
    <text evidence="7">Belongs to the glycosyltransferase 87 family.</text>
</comment>
<keyword evidence="3" id="KW-0808">Transferase</keyword>
<evidence type="ECO:0000256" key="5">
    <source>
        <dbReference type="ARBA" id="ARBA00022989"/>
    </source>
</evidence>
<evidence type="ECO:0000313" key="10">
    <source>
        <dbReference type="Proteomes" id="UP000640583"/>
    </source>
</evidence>
<feature type="transmembrane region" description="Helical" evidence="8">
    <location>
        <begin position="329"/>
        <end position="353"/>
    </location>
</feature>
<dbReference type="RefSeq" id="WP_228847933.1">
    <property type="nucleotide sequence ID" value="NZ_JADCKQ010000003.1"/>
</dbReference>
<feature type="transmembrane region" description="Helical" evidence="8">
    <location>
        <begin position="186"/>
        <end position="212"/>
    </location>
</feature>
<dbReference type="AlphaFoldDB" id="A0A8J7IE18"/>
<evidence type="ECO:0000256" key="2">
    <source>
        <dbReference type="ARBA" id="ARBA00022475"/>
    </source>
</evidence>
<evidence type="ECO:0000256" key="8">
    <source>
        <dbReference type="SAM" id="Phobius"/>
    </source>
</evidence>
<keyword evidence="2" id="KW-1003">Cell membrane</keyword>
<dbReference type="Proteomes" id="UP000640583">
    <property type="component" value="Unassembled WGS sequence"/>
</dbReference>
<evidence type="ECO:0000256" key="7">
    <source>
        <dbReference type="ARBA" id="ARBA00024033"/>
    </source>
</evidence>
<accession>A0A8J7IE18</accession>
<feature type="transmembrane region" description="Helical" evidence="8">
    <location>
        <begin position="300"/>
        <end position="317"/>
    </location>
</feature>
<evidence type="ECO:0000256" key="3">
    <source>
        <dbReference type="ARBA" id="ARBA00022679"/>
    </source>
</evidence>
<evidence type="ECO:0000313" key="9">
    <source>
        <dbReference type="EMBL" id="MBI1493077.1"/>
    </source>
</evidence>
<evidence type="ECO:0000256" key="1">
    <source>
        <dbReference type="ARBA" id="ARBA00004651"/>
    </source>
</evidence>
<keyword evidence="10" id="KW-1185">Reference proteome</keyword>
<feature type="transmembrane region" description="Helical" evidence="8">
    <location>
        <begin position="365"/>
        <end position="385"/>
    </location>
</feature>
<keyword evidence="6 8" id="KW-0472">Membrane</keyword>
<keyword evidence="4 8" id="KW-0812">Transmembrane</keyword>
<feature type="transmembrane region" description="Helical" evidence="8">
    <location>
        <begin position="110"/>
        <end position="130"/>
    </location>
</feature>
<gene>
    <name evidence="9" type="ORF">H1D41_05445</name>
</gene>
<sequence>MQNRIHVLISVIFLLIFFTFTLNMLYGIRHGDLSAIYQAADHFSKGNYTLIFGPPAAGDISHPSGILISSLDFQDSVFGKYRSPELPYVYPPLWAALLAPVTRIMDVQSFSNITLIIQLSLLTLSLYLCFQLSPARKPRFPIWILLVLLAGVFTLPLFLALLHNQPQITIFALTILAFWQYSEGRAVLAGTVLGIAAAIKLLPLFFIVIFIADRKWRALMAFLICSGSLAVLSFVLTGVQLHLDFLHELSNLKNTVVLSSLNFNLEVPLYIGASVLDLAPPLPDHLPGLFTVAKPDWMKFAPPLLMVSGLVLILRAPTLHRGVGRQERLLRMMIAITLWSGFFAPFSWAHYYLMPLFLSPAFPALIRHGVWASVGCLVFPAFSLLNLTIHPIESLHWVHGTLVSTTYYLILFFWVVLMPQNGRTTAPE</sequence>
<dbReference type="GO" id="GO:0016758">
    <property type="term" value="F:hexosyltransferase activity"/>
    <property type="evidence" value="ECO:0007669"/>
    <property type="project" value="InterPro"/>
</dbReference>
<evidence type="ECO:0000256" key="6">
    <source>
        <dbReference type="ARBA" id="ARBA00023136"/>
    </source>
</evidence>
<reference evidence="9" key="1">
    <citation type="submission" date="2020-10" db="EMBL/GenBank/DDBJ databases">
        <title>Paenihalocynthiibacter styelae gen. nov., sp. nov., isolated from stalked sea squirt Styela clava.</title>
        <authorList>
            <person name="Kim Y.-O."/>
            <person name="Yoon J.-H."/>
        </authorList>
    </citation>
    <scope>NUCLEOTIDE SEQUENCE</scope>
    <source>
        <strain evidence="9">MYP1-1</strain>
    </source>
</reference>
<organism evidence="9 10">
    <name type="scientific">Halocynthiibacter styelae</name>
    <dbReference type="NCBI Taxonomy" id="2761955"/>
    <lineage>
        <taxon>Bacteria</taxon>
        <taxon>Pseudomonadati</taxon>
        <taxon>Pseudomonadota</taxon>
        <taxon>Alphaproteobacteria</taxon>
        <taxon>Rhodobacterales</taxon>
        <taxon>Paracoccaceae</taxon>
        <taxon>Halocynthiibacter</taxon>
    </lineage>
</organism>
<comment type="caution">
    <text evidence="9">The sequence shown here is derived from an EMBL/GenBank/DDBJ whole genome shotgun (WGS) entry which is preliminary data.</text>
</comment>
<feature type="transmembrane region" description="Helical" evidence="8">
    <location>
        <begin position="142"/>
        <end position="162"/>
    </location>
</feature>
<dbReference type="EMBL" id="JADCKQ010000003">
    <property type="protein sequence ID" value="MBI1493077.1"/>
    <property type="molecule type" value="Genomic_DNA"/>
</dbReference>
<feature type="transmembrane region" description="Helical" evidence="8">
    <location>
        <begin position="219"/>
        <end position="243"/>
    </location>
</feature>